<feature type="region of interest" description="Disordered" evidence="1">
    <location>
        <begin position="29"/>
        <end position="77"/>
    </location>
</feature>
<feature type="compositionally biased region" description="Low complexity" evidence="1">
    <location>
        <begin position="29"/>
        <end position="40"/>
    </location>
</feature>
<feature type="compositionally biased region" description="Basic and acidic residues" evidence="1">
    <location>
        <begin position="52"/>
        <end position="67"/>
    </location>
</feature>
<evidence type="ECO:0000256" key="1">
    <source>
        <dbReference type="SAM" id="MobiDB-lite"/>
    </source>
</evidence>
<evidence type="ECO:0000313" key="3">
    <source>
        <dbReference type="Proteomes" id="UP000799436"/>
    </source>
</evidence>
<reference evidence="2" key="1">
    <citation type="journal article" date="2020" name="Stud. Mycol.">
        <title>101 Dothideomycetes genomes: a test case for predicting lifestyles and emergence of pathogens.</title>
        <authorList>
            <person name="Haridas S."/>
            <person name="Albert R."/>
            <person name="Binder M."/>
            <person name="Bloem J."/>
            <person name="Labutti K."/>
            <person name="Salamov A."/>
            <person name="Andreopoulos B."/>
            <person name="Baker S."/>
            <person name="Barry K."/>
            <person name="Bills G."/>
            <person name="Bluhm B."/>
            <person name="Cannon C."/>
            <person name="Castanera R."/>
            <person name="Culley D."/>
            <person name="Daum C."/>
            <person name="Ezra D."/>
            <person name="Gonzalez J."/>
            <person name="Henrissat B."/>
            <person name="Kuo A."/>
            <person name="Liang C."/>
            <person name="Lipzen A."/>
            <person name="Lutzoni F."/>
            <person name="Magnuson J."/>
            <person name="Mondo S."/>
            <person name="Nolan M."/>
            <person name="Ohm R."/>
            <person name="Pangilinan J."/>
            <person name="Park H.-J."/>
            <person name="Ramirez L."/>
            <person name="Alfaro M."/>
            <person name="Sun H."/>
            <person name="Tritt A."/>
            <person name="Yoshinaga Y."/>
            <person name="Zwiers L.-H."/>
            <person name="Turgeon B."/>
            <person name="Goodwin S."/>
            <person name="Spatafora J."/>
            <person name="Crous P."/>
            <person name="Grigoriev I."/>
        </authorList>
    </citation>
    <scope>NUCLEOTIDE SEQUENCE</scope>
    <source>
        <strain evidence="2">CBS 116005</strain>
    </source>
</reference>
<name>A0A6G1LFN5_9PEZI</name>
<dbReference type="Proteomes" id="UP000799436">
    <property type="component" value="Unassembled WGS sequence"/>
</dbReference>
<sequence>MYDRHAAVAAAALFHPLMHTAFGFAPSLSLPRRQPSSVRPPAHPFIAPRISSSHDDSSQPESRDARPHSIVSAHSSTLRIPRPHKCVTALRLLYRGSARPPRKYPSLQRH</sequence>
<dbReference type="AlphaFoldDB" id="A0A6G1LFN5"/>
<proteinExistence type="predicted"/>
<gene>
    <name evidence="2" type="ORF">EJ03DRAFT_37221</name>
</gene>
<evidence type="ECO:0000313" key="2">
    <source>
        <dbReference type="EMBL" id="KAF2771238.1"/>
    </source>
</evidence>
<keyword evidence="3" id="KW-1185">Reference proteome</keyword>
<dbReference type="EMBL" id="ML995820">
    <property type="protein sequence ID" value="KAF2771238.1"/>
    <property type="molecule type" value="Genomic_DNA"/>
</dbReference>
<accession>A0A6G1LFN5</accession>
<protein>
    <submittedName>
        <fullName evidence="2">Uncharacterized protein</fullName>
    </submittedName>
</protein>
<organism evidence="2 3">
    <name type="scientific">Teratosphaeria nubilosa</name>
    <dbReference type="NCBI Taxonomy" id="161662"/>
    <lineage>
        <taxon>Eukaryota</taxon>
        <taxon>Fungi</taxon>
        <taxon>Dikarya</taxon>
        <taxon>Ascomycota</taxon>
        <taxon>Pezizomycotina</taxon>
        <taxon>Dothideomycetes</taxon>
        <taxon>Dothideomycetidae</taxon>
        <taxon>Mycosphaerellales</taxon>
        <taxon>Teratosphaeriaceae</taxon>
        <taxon>Teratosphaeria</taxon>
    </lineage>
</organism>